<organism evidence="1 2">
    <name type="scientific">Pyropia yezoensis</name>
    <name type="common">Susabi-nori</name>
    <name type="synonym">Porphyra yezoensis</name>
    <dbReference type="NCBI Taxonomy" id="2788"/>
    <lineage>
        <taxon>Eukaryota</taxon>
        <taxon>Rhodophyta</taxon>
        <taxon>Bangiophyceae</taxon>
        <taxon>Bangiales</taxon>
        <taxon>Bangiaceae</taxon>
        <taxon>Pyropia</taxon>
    </lineage>
</organism>
<gene>
    <name evidence="1" type="ORF">I4F81_003241</name>
</gene>
<dbReference type="EMBL" id="CM020618">
    <property type="protein sequence ID" value="KAK1860653.1"/>
    <property type="molecule type" value="Genomic_DNA"/>
</dbReference>
<accession>A0ACC3BSU4</accession>
<proteinExistence type="predicted"/>
<name>A0ACC3BSU4_PYRYE</name>
<comment type="caution">
    <text evidence="1">The sequence shown here is derived from an EMBL/GenBank/DDBJ whole genome shotgun (WGS) entry which is preliminary data.</text>
</comment>
<protein>
    <submittedName>
        <fullName evidence="1">Uncharacterized protein</fullName>
    </submittedName>
</protein>
<evidence type="ECO:0000313" key="2">
    <source>
        <dbReference type="Proteomes" id="UP000798662"/>
    </source>
</evidence>
<dbReference type="Proteomes" id="UP000798662">
    <property type="component" value="Chromosome 1"/>
</dbReference>
<evidence type="ECO:0000313" key="1">
    <source>
        <dbReference type="EMBL" id="KAK1860653.1"/>
    </source>
</evidence>
<keyword evidence="2" id="KW-1185">Reference proteome</keyword>
<sequence>MLALLYDALVRRHLTAPTVQADPATGASEATAQEIAPGTPVVAERPRSVVPSLSPADSDSVPAGNDANIANLSARQTDFLAYAFYAFLFKTLARPLTLINLKYKDITLPDTLVPANEHFFNKHPRFLNGTLRITKNGTTITEMFIVRIYSYFAYVSQEEEDSLGSQTVIQCNTEETNLPQLFKGVLALAAASPVVGNNGAVLSDLPVFPQMSTAGNRHSVLFLRPRTDINERLTRDLRRIGMDLNNGQRAVRLYGSRRGGSQDLLDWSGKFELVMRLGDWKVDSTSIFIYLTNMSARGTLRSTLRSYGQDDVSQTVAQITAAHNKWAVGVVASLRARVLGQEPPLDAAGVTAFDLAAAAKLCMIFIECVLQLRHGRADAVPHSEET</sequence>
<reference evidence="1" key="1">
    <citation type="submission" date="2019-11" db="EMBL/GenBank/DDBJ databases">
        <title>Nori genome reveals adaptations in red seaweeds to the harsh intertidal environment.</title>
        <authorList>
            <person name="Wang D."/>
            <person name="Mao Y."/>
        </authorList>
    </citation>
    <scope>NUCLEOTIDE SEQUENCE</scope>
    <source>
        <tissue evidence="1">Gametophyte</tissue>
    </source>
</reference>